<dbReference type="AlphaFoldDB" id="A0A2N5UWL9"/>
<evidence type="ECO:0000256" key="3">
    <source>
        <dbReference type="ARBA" id="ARBA00023274"/>
    </source>
</evidence>
<evidence type="ECO:0000259" key="5">
    <source>
        <dbReference type="Pfam" id="PF01281"/>
    </source>
</evidence>
<evidence type="ECO:0000313" key="8">
    <source>
        <dbReference type="Proteomes" id="UP000235388"/>
    </source>
</evidence>
<name>A0A2N5UWL9_9BASI</name>
<dbReference type="GO" id="GO:1990904">
    <property type="term" value="C:ribonucleoprotein complex"/>
    <property type="evidence" value="ECO:0007669"/>
    <property type="project" value="UniProtKB-KW"/>
</dbReference>
<feature type="compositionally biased region" description="Low complexity" evidence="4">
    <location>
        <begin position="208"/>
        <end position="219"/>
    </location>
</feature>
<evidence type="ECO:0000256" key="2">
    <source>
        <dbReference type="ARBA" id="ARBA00022980"/>
    </source>
</evidence>
<proteinExistence type="inferred from homology"/>
<dbReference type="EMBL" id="PGCJ01000161">
    <property type="protein sequence ID" value="PLW42124.1"/>
    <property type="molecule type" value="Genomic_DNA"/>
</dbReference>
<feature type="region of interest" description="Disordered" evidence="4">
    <location>
        <begin position="17"/>
        <end position="60"/>
    </location>
</feature>
<dbReference type="PANTHER" id="PTHR21368">
    <property type="entry name" value="50S RIBOSOMAL PROTEIN L9"/>
    <property type="match status" value="1"/>
</dbReference>
<comment type="similarity">
    <text evidence="1">Belongs to the bacterial ribosomal protein bL9 family.</text>
</comment>
<feature type="region of interest" description="Disordered" evidence="4">
    <location>
        <begin position="203"/>
        <end position="226"/>
    </location>
</feature>
<dbReference type="InterPro" id="IPR036935">
    <property type="entry name" value="Ribosomal_bL9_N_sf"/>
</dbReference>
<gene>
    <name evidence="7" type="ORF">PCANC_10968</name>
    <name evidence="6" type="ORF">PCANC_25335</name>
</gene>
<evidence type="ECO:0000313" key="7">
    <source>
        <dbReference type="EMBL" id="PLW42124.1"/>
    </source>
</evidence>
<evidence type="ECO:0000313" key="6">
    <source>
        <dbReference type="EMBL" id="PLW06575.1"/>
    </source>
</evidence>
<dbReference type="SUPFAM" id="SSF55658">
    <property type="entry name" value="L9 N-domain-like"/>
    <property type="match status" value="1"/>
</dbReference>
<protein>
    <recommendedName>
        <fullName evidence="5">Ribosomal protein L9 domain-containing protein</fullName>
    </recommendedName>
</protein>
<dbReference type="Proteomes" id="UP000235388">
    <property type="component" value="Unassembled WGS sequence"/>
</dbReference>
<organism evidence="7 8">
    <name type="scientific">Puccinia coronata f. sp. avenae</name>
    <dbReference type="NCBI Taxonomy" id="200324"/>
    <lineage>
        <taxon>Eukaryota</taxon>
        <taxon>Fungi</taxon>
        <taxon>Dikarya</taxon>
        <taxon>Basidiomycota</taxon>
        <taxon>Pucciniomycotina</taxon>
        <taxon>Pucciniomycetes</taxon>
        <taxon>Pucciniales</taxon>
        <taxon>Pucciniaceae</taxon>
        <taxon>Puccinia</taxon>
    </lineage>
</organism>
<dbReference type="OrthoDB" id="5555409at2759"/>
<feature type="domain" description="Ribosomal protein L9" evidence="5">
    <location>
        <begin position="110"/>
        <end position="148"/>
    </location>
</feature>
<sequence length="226" mass="24667">MDDIKIHTKILYRNKTFVPGQEPKEPGTPADAGVLTGSAHSRPHGRRTAPTTGPNQPSSFNQADRILIADMCLLGSSSWTTRASTLQLAASSSRSFSSSPSPSVWVQKRIKVQLRADHPIHGKAGKVIRVKPGHMRQQLYPSGQALYCANDGIPIHHFQPTTRRGSKVPAPGLSRPLVDLLKRLDVQMPITRPELRAAQAQIKGWKQAANPANPRPAVRAPRESNP</sequence>
<keyword evidence="3" id="KW-0687">Ribonucleoprotein</keyword>
<evidence type="ECO:0000256" key="1">
    <source>
        <dbReference type="ARBA" id="ARBA00010605"/>
    </source>
</evidence>
<dbReference type="GO" id="GO:0003735">
    <property type="term" value="F:structural constituent of ribosome"/>
    <property type="evidence" value="ECO:0007669"/>
    <property type="project" value="InterPro"/>
</dbReference>
<dbReference type="InterPro" id="IPR009027">
    <property type="entry name" value="Ribosomal_bL9/RNase_H1_N"/>
</dbReference>
<dbReference type="Pfam" id="PF01281">
    <property type="entry name" value="Ribosomal_L9_N"/>
    <property type="match status" value="1"/>
</dbReference>
<dbReference type="GO" id="GO:0006412">
    <property type="term" value="P:translation"/>
    <property type="evidence" value="ECO:0007669"/>
    <property type="project" value="InterPro"/>
</dbReference>
<evidence type="ECO:0000256" key="4">
    <source>
        <dbReference type="SAM" id="MobiDB-lite"/>
    </source>
</evidence>
<dbReference type="EMBL" id="PGCJ01001303">
    <property type="protein sequence ID" value="PLW06575.1"/>
    <property type="molecule type" value="Genomic_DNA"/>
</dbReference>
<dbReference type="InterPro" id="IPR000244">
    <property type="entry name" value="Ribosomal_bL9"/>
</dbReference>
<accession>A0A2N5UWL9</accession>
<comment type="caution">
    <text evidence="7">The sequence shown here is derived from an EMBL/GenBank/DDBJ whole genome shotgun (WGS) entry which is preliminary data.</text>
</comment>
<keyword evidence="2" id="KW-0689">Ribosomal protein</keyword>
<dbReference type="GO" id="GO:0005840">
    <property type="term" value="C:ribosome"/>
    <property type="evidence" value="ECO:0007669"/>
    <property type="project" value="UniProtKB-KW"/>
</dbReference>
<dbReference type="Gene3D" id="3.40.5.10">
    <property type="entry name" value="Ribosomal protein L9, N-terminal domain"/>
    <property type="match status" value="1"/>
</dbReference>
<keyword evidence="8" id="KW-1185">Reference proteome</keyword>
<feature type="compositionally biased region" description="Polar residues" evidence="4">
    <location>
        <begin position="49"/>
        <end position="60"/>
    </location>
</feature>
<reference evidence="7 8" key="1">
    <citation type="submission" date="2017-11" db="EMBL/GenBank/DDBJ databases">
        <title>De novo assembly and phasing of dikaryotic genomes from two isolates of Puccinia coronata f. sp. avenae, the causal agent of oat crown rust.</title>
        <authorList>
            <person name="Miller M.E."/>
            <person name="Zhang Y."/>
            <person name="Omidvar V."/>
            <person name="Sperschneider J."/>
            <person name="Schwessinger B."/>
            <person name="Raley C."/>
            <person name="Palmer J.M."/>
            <person name="Garnica D."/>
            <person name="Upadhyaya N."/>
            <person name="Rathjen J."/>
            <person name="Taylor J.M."/>
            <person name="Park R.F."/>
            <person name="Dodds P.N."/>
            <person name="Hirsch C.D."/>
            <person name="Kianian S.F."/>
            <person name="Figueroa M."/>
        </authorList>
    </citation>
    <scope>NUCLEOTIDE SEQUENCE [LARGE SCALE GENOMIC DNA]</scope>
    <source>
        <strain evidence="7">12NC29</strain>
    </source>
</reference>
<dbReference type="InterPro" id="IPR020070">
    <property type="entry name" value="Ribosomal_bL9_N"/>
</dbReference>